<dbReference type="Pfam" id="PF04294">
    <property type="entry name" value="VanW"/>
    <property type="match status" value="1"/>
</dbReference>
<dbReference type="Proteomes" id="UP001500575">
    <property type="component" value="Unassembled WGS sequence"/>
</dbReference>
<keyword evidence="1" id="KW-1133">Transmembrane helix</keyword>
<keyword evidence="1" id="KW-0812">Transmembrane</keyword>
<evidence type="ECO:0000313" key="2">
    <source>
        <dbReference type="EMBL" id="GAA2120224.1"/>
    </source>
</evidence>
<evidence type="ECO:0000313" key="3">
    <source>
        <dbReference type="Proteomes" id="UP001500575"/>
    </source>
</evidence>
<proteinExistence type="predicted"/>
<comment type="caution">
    <text evidence="2">The sequence shown here is derived from an EMBL/GenBank/DDBJ whole genome shotgun (WGS) entry which is preliminary data.</text>
</comment>
<dbReference type="InterPro" id="IPR052913">
    <property type="entry name" value="Glycopeptide_resist_protein"/>
</dbReference>
<name>A0ABN2Y399_9ACTN</name>
<accession>A0ABN2Y399</accession>
<protein>
    <submittedName>
        <fullName evidence="2">VanW family protein</fullName>
    </submittedName>
</protein>
<dbReference type="EMBL" id="BAAAQQ010000004">
    <property type="protein sequence ID" value="GAA2120224.1"/>
    <property type="molecule type" value="Genomic_DNA"/>
</dbReference>
<dbReference type="PANTHER" id="PTHR35788:SF1">
    <property type="entry name" value="EXPORTED PROTEIN"/>
    <property type="match status" value="1"/>
</dbReference>
<dbReference type="InterPro" id="IPR007391">
    <property type="entry name" value="Vancomycin_resist_VanW"/>
</dbReference>
<reference evidence="2 3" key="1">
    <citation type="journal article" date="2019" name="Int. J. Syst. Evol. Microbiol.">
        <title>The Global Catalogue of Microorganisms (GCM) 10K type strain sequencing project: providing services to taxonomists for standard genome sequencing and annotation.</title>
        <authorList>
            <consortium name="The Broad Institute Genomics Platform"/>
            <consortium name="The Broad Institute Genome Sequencing Center for Infectious Disease"/>
            <person name="Wu L."/>
            <person name="Ma J."/>
        </authorList>
    </citation>
    <scope>NUCLEOTIDE SEQUENCE [LARGE SCALE GENOMIC DNA]</scope>
    <source>
        <strain evidence="2 3">JCM 16021</strain>
    </source>
</reference>
<gene>
    <name evidence="2" type="ORF">GCM10009843_13550</name>
</gene>
<keyword evidence="3" id="KW-1185">Reference proteome</keyword>
<keyword evidence="1" id="KW-0472">Membrane</keyword>
<organism evidence="2 3">
    <name type="scientific">Nocardioides bigeumensis</name>
    <dbReference type="NCBI Taxonomy" id="433657"/>
    <lineage>
        <taxon>Bacteria</taxon>
        <taxon>Bacillati</taxon>
        <taxon>Actinomycetota</taxon>
        <taxon>Actinomycetes</taxon>
        <taxon>Propionibacteriales</taxon>
        <taxon>Nocardioidaceae</taxon>
        <taxon>Nocardioides</taxon>
    </lineage>
</organism>
<sequence>MSVDKDTAIWREPEQHEKEGGRAVLFVLLGLVALLGGGYAAAYFSASDRVPRGTSVEGVEIGGMNREEAAAALEEGLAETSDAALAVVADGGSRTIVPSAAGLSVDYAASVAEAGAQRSWSPVWLWDYYNGGDDLEAVVAVDDEVQAGFLSELAAEVRTPAVEGAVRLTPNGVRTKDAADGRDLDAAAAAAELEAAYAAALDGSEQDASELPMVRMRPDIDVTDVEAAVQDFANPAMSAPVNLRFGSASARLAPREYARAIKLVPEGGVLVPQLDTAKLDELLSGKVAGDGAPVDATVQLVNGTPQVIPAKPGVTYDPEAVHSTFLELVVKPQGERDTEVPATVAKPEFTTKDARALGVTEQVSTFTTYFPHADYRNTNIGRAAELINGTLLKPGETFSLNGIVGERTRENGFTEGFIISDGIFKEDLGGGVSQVATTTFNAAFFAGLEDVEHKPHSFYIDRYPVGREATVAWPTVDLKFTNDTPYGVLVSASLQPSTVSSSGALTVSMWSTDYWDITALTGERYNFTSPETRTLDTDDCYPNEGYGGFDIDVTRVFRRADESTVDHREVMHTRYTPSDTVICQ</sequence>
<feature type="transmembrane region" description="Helical" evidence="1">
    <location>
        <begin position="23"/>
        <end position="44"/>
    </location>
</feature>
<dbReference type="PANTHER" id="PTHR35788">
    <property type="entry name" value="EXPORTED PROTEIN-RELATED"/>
    <property type="match status" value="1"/>
</dbReference>
<evidence type="ECO:0000256" key="1">
    <source>
        <dbReference type="SAM" id="Phobius"/>
    </source>
</evidence>
<dbReference type="RefSeq" id="WP_344302912.1">
    <property type="nucleotide sequence ID" value="NZ_BAAAQQ010000004.1"/>
</dbReference>